<sequence length="154" mass="17358">MAEVVMKAVAEAIEKGKDEKDKDDETTTTSTIPTVTPPSIPSPSSTIKFSGFSQDYKGEEEIQIDSSHQPRAIPEFPKSLPYDPPKSEHNFQVQIETFSTLALCIARTLFDFWCIAQLIASFPFLFGICLRIRCLFIARLMLDALFLVILFIYT</sequence>
<evidence type="ECO:0000313" key="3">
    <source>
        <dbReference type="Proteomes" id="UP000887577"/>
    </source>
</evidence>
<keyword evidence="2" id="KW-0812">Transmembrane</keyword>
<dbReference type="Proteomes" id="UP000887577">
    <property type="component" value="Unplaced"/>
</dbReference>
<evidence type="ECO:0000313" key="4">
    <source>
        <dbReference type="WBParaSite" id="PSU_v2.g14879.t1"/>
    </source>
</evidence>
<keyword evidence="3" id="KW-1185">Reference proteome</keyword>
<evidence type="ECO:0000256" key="1">
    <source>
        <dbReference type="SAM" id="MobiDB-lite"/>
    </source>
</evidence>
<reference evidence="4" key="1">
    <citation type="submission" date="2022-11" db="UniProtKB">
        <authorList>
            <consortium name="WormBaseParasite"/>
        </authorList>
    </citation>
    <scope>IDENTIFICATION</scope>
</reference>
<feature type="compositionally biased region" description="Basic and acidic residues" evidence="1">
    <location>
        <begin position="12"/>
        <end position="25"/>
    </location>
</feature>
<feature type="transmembrane region" description="Helical" evidence="2">
    <location>
        <begin position="110"/>
        <end position="129"/>
    </location>
</feature>
<dbReference type="WBParaSite" id="PSU_v2.g14879.t1">
    <property type="protein sequence ID" value="PSU_v2.g14879.t1"/>
    <property type="gene ID" value="PSU_v2.g14879"/>
</dbReference>
<keyword evidence="2" id="KW-1133">Transmembrane helix</keyword>
<feature type="region of interest" description="Disordered" evidence="1">
    <location>
        <begin position="8"/>
        <end position="44"/>
    </location>
</feature>
<dbReference type="AlphaFoldDB" id="A0A914Y6J7"/>
<keyword evidence="2" id="KW-0472">Membrane</keyword>
<accession>A0A914Y6J7</accession>
<organism evidence="3 4">
    <name type="scientific">Panagrolaimus superbus</name>
    <dbReference type="NCBI Taxonomy" id="310955"/>
    <lineage>
        <taxon>Eukaryota</taxon>
        <taxon>Metazoa</taxon>
        <taxon>Ecdysozoa</taxon>
        <taxon>Nematoda</taxon>
        <taxon>Chromadorea</taxon>
        <taxon>Rhabditida</taxon>
        <taxon>Tylenchina</taxon>
        <taxon>Panagrolaimomorpha</taxon>
        <taxon>Panagrolaimoidea</taxon>
        <taxon>Panagrolaimidae</taxon>
        <taxon>Panagrolaimus</taxon>
    </lineage>
</organism>
<evidence type="ECO:0000256" key="2">
    <source>
        <dbReference type="SAM" id="Phobius"/>
    </source>
</evidence>
<feature type="transmembrane region" description="Helical" evidence="2">
    <location>
        <begin position="136"/>
        <end position="153"/>
    </location>
</feature>
<protein>
    <submittedName>
        <fullName evidence="4">Uncharacterized protein</fullName>
    </submittedName>
</protein>
<proteinExistence type="predicted"/>
<name>A0A914Y6J7_9BILA</name>